<keyword evidence="2" id="KW-1185">Reference proteome</keyword>
<name>A0A5C3PLS3_9APHY</name>
<proteinExistence type="predicted"/>
<accession>A0A5C3PLS3</accession>
<evidence type="ECO:0000313" key="2">
    <source>
        <dbReference type="Proteomes" id="UP000308197"/>
    </source>
</evidence>
<evidence type="ECO:0000313" key="1">
    <source>
        <dbReference type="EMBL" id="TFK89869.1"/>
    </source>
</evidence>
<reference evidence="1 2" key="1">
    <citation type="journal article" date="2019" name="Nat. Ecol. Evol.">
        <title>Megaphylogeny resolves global patterns of mushroom evolution.</title>
        <authorList>
            <person name="Varga T."/>
            <person name="Krizsan K."/>
            <person name="Foldi C."/>
            <person name="Dima B."/>
            <person name="Sanchez-Garcia M."/>
            <person name="Sanchez-Ramirez S."/>
            <person name="Szollosi G.J."/>
            <person name="Szarkandi J.G."/>
            <person name="Papp V."/>
            <person name="Albert L."/>
            <person name="Andreopoulos W."/>
            <person name="Angelini C."/>
            <person name="Antonin V."/>
            <person name="Barry K.W."/>
            <person name="Bougher N.L."/>
            <person name="Buchanan P."/>
            <person name="Buyck B."/>
            <person name="Bense V."/>
            <person name="Catcheside P."/>
            <person name="Chovatia M."/>
            <person name="Cooper J."/>
            <person name="Damon W."/>
            <person name="Desjardin D."/>
            <person name="Finy P."/>
            <person name="Geml J."/>
            <person name="Haridas S."/>
            <person name="Hughes K."/>
            <person name="Justo A."/>
            <person name="Karasinski D."/>
            <person name="Kautmanova I."/>
            <person name="Kiss B."/>
            <person name="Kocsube S."/>
            <person name="Kotiranta H."/>
            <person name="LaButti K.M."/>
            <person name="Lechner B.E."/>
            <person name="Liimatainen K."/>
            <person name="Lipzen A."/>
            <person name="Lukacs Z."/>
            <person name="Mihaltcheva S."/>
            <person name="Morgado L.N."/>
            <person name="Niskanen T."/>
            <person name="Noordeloos M.E."/>
            <person name="Ohm R.A."/>
            <person name="Ortiz-Santana B."/>
            <person name="Ovrebo C."/>
            <person name="Racz N."/>
            <person name="Riley R."/>
            <person name="Savchenko A."/>
            <person name="Shiryaev A."/>
            <person name="Soop K."/>
            <person name="Spirin V."/>
            <person name="Szebenyi C."/>
            <person name="Tomsovsky M."/>
            <person name="Tulloss R.E."/>
            <person name="Uehling J."/>
            <person name="Grigoriev I.V."/>
            <person name="Vagvolgyi C."/>
            <person name="Papp T."/>
            <person name="Martin F.M."/>
            <person name="Miettinen O."/>
            <person name="Hibbett D.S."/>
            <person name="Nagy L.G."/>
        </authorList>
    </citation>
    <scope>NUCLEOTIDE SEQUENCE [LARGE SCALE GENOMIC DNA]</scope>
    <source>
        <strain evidence="1 2">HHB13444</strain>
    </source>
</reference>
<sequence length="176" mass="19402">MTLSQPGTCDGEMWRWGHGDMGDGTWEWELRVAIPGGSRLRGILGTSGRWVCAVLSAQCHCYGRFPSTREYILVTGRCRCRGWGCAVIADEAVLPSIALCGYMTLTGSRRTRDTHTDTDRDMGILMQVAQRGPGSLQLQGCVVSTYIRLQAQALDTVLIIATGWCGNGRWLFAAWR</sequence>
<dbReference type="Proteomes" id="UP000308197">
    <property type="component" value="Unassembled WGS sequence"/>
</dbReference>
<dbReference type="EMBL" id="ML211062">
    <property type="protein sequence ID" value="TFK89869.1"/>
    <property type="molecule type" value="Genomic_DNA"/>
</dbReference>
<dbReference type="InParanoid" id="A0A5C3PLS3"/>
<gene>
    <name evidence="1" type="ORF">K466DRAFT_6827</name>
</gene>
<organism evidence="1 2">
    <name type="scientific">Polyporus arcularius HHB13444</name>
    <dbReference type="NCBI Taxonomy" id="1314778"/>
    <lineage>
        <taxon>Eukaryota</taxon>
        <taxon>Fungi</taxon>
        <taxon>Dikarya</taxon>
        <taxon>Basidiomycota</taxon>
        <taxon>Agaricomycotina</taxon>
        <taxon>Agaricomycetes</taxon>
        <taxon>Polyporales</taxon>
        <taxon>Polyporaceae</taxon>
        <taxon>Polyporus</taxon>
    </lineage>
</organism>
<dbReference type="AlphaFoldDB" id="A0A5C3PLS3"/>
<protein>
    <submittedName>
        <fullName evidence="1">Uncharacterized protein</fullName>
    </submittedName>
</protein>